<dbReference type="AlphaFoldDB" id="A0AA96K2F3"/>
<feature type="binding site" evidence="6">
    <location>
        <position position="80"/>
    </location>
    <ligand>
        <name>S-adenosyl-L-methionine</name>
        <dbReference type="ChEBI" id="CHEBI:59789"/>
    </ligand>
</feature>
<evidence type="ECO:0000256" key="4">
    <source>
        <dbReference type="ARBA" id="ARBA00022679"/>
    </source>
</evidence>
<sequence>MNDVHIPVLVEEICFWLNPLPGGVYVDCTVGIGGTSLKILEKTGKNAHIIGLDRDYQAVALAKKTLSEYESSVKILHGNFSHIRDFVQESGYEKVDGVVFDLGVSSMQLDQAERGFSFSLSGPLDMRMDQTQKVTAADLVNHLPEKELADVIFTYGEERYSRRIARAIVQARGAGLIQTTQTLVSVLEGALPYVYKKGRLHFATRTFQALRIRVNRELDLLEPAIRDAIDLLKDGGRVCVIAFHSLEDRIVKQTFRSLAQREHPKVALLVKKPVIPSVLEIQQNPRARSAKLRVAERLPEGETL</sequence>
<dbReference type="GO" id="GO:0071424">
    <property type="term" value="F:rRNA (cytosine-N4-)-methyltransferase activity"/>
    <property type="evidence" value="ECO:0007669"/>
    <property type="project" value="UniProtKB-UniRule"/>
</dbReference>
<dbReference type="Proteomes" id="UP001302494">
    <property type="component" value="Chromosome"/>
</dbReference>
<protein>
    <recommendedName>
        <fullName evidence="6">Ribosomal RNA small subunit methyltransferase H</fullName>
        <ecNumber evidence="6">2.1.1.199</ecNumber>
    </recommendedName>
    <alternativeName>
        <fullName evidence="6">16S rRNA m(4)C1402 methyltransferase</fullName>
    </alternativeName>
    <alternativeName>
        <fullName evidence="6">rRNA (cytosine-N(4)-)-methyltransferase RsmH</fullName>
    </alternativeName>
</protein>
<evidence type="ECO:0000313" key="7">
    <source>
        <dbReference type="EMBL" id="WNM61559.1"/>
    </source>
</evidence>
<evidence type="ECO:0000256" key="2">
    <source>
        <dbReference type="ARBA" id="ARBA00022552"/>
    </source>
</evidence>
<keyword evidence="2 6" id="KW-0698">rRNA processing</keyword>
<comment type="function">
    <text evidence="6">Specifically methylates the N4 position of cytidine in position 1402 (C1402) of 16S rRNA.</text>
</comment>
<name>A0AA96K2F3_9BACT</name>
<evidence type="ECO:0000256" key="5">
    <source>
        <dbReference type="ARBA" id="ARBA00022691"/>
    </source>
</evidence>
<organism evidence="7 8">
    <name type="scientific">Candidatus Nitrospira neomarina</name>
    <dbReference type="NCBI Taxonomy" id="3020899"/>
    <lineage>
        <taxon>Bacteria</taxon>
        <taxon>Pseudomonadati</taxon>
        <taxon>Nitrospirota</taxon>
        <taxon>Nitrospiria</taxon>
        <taxon>Nitrospirales</taxon>
        <taxon>Nitrospiraceae</taxon>
        <taxon>Nitrospira</taxon>
    </lineage>
</organism>
<dbReference type="KEGG" id="nneo:PQG83_17640"/>
<feature type="binding site" evidence="6">
    <location>
        <position position="101"/>
    </location>
    <ligand>
        <name>S-adenosyl-L-methionine</name>
        <dbReference type="ChEBI" id="CHEBI:59789"/>
    </ligand>
</feature>
<comment type="similarity">
    <text evidence="1 6">Belongs to the methyltransferase superfamily. RsmH family.</text>
</comment>
<dbReference type="GO" id="GO:0005737">
    <property type="term" value="C:cytoplasm"/>
    <property type="evidence" value="ECO:0007669"/>
    <property type="project" value="UniProtKB-SubCell"/>
</dbReference>
<dbReference type="InterPro" id="IPR029063">
    <property type="entry name" value="SAM-dependent_MTases_sf"/>
</dbReference>
<dbReference type="SUPFAM" id="SSF53335">
    <property type="entry name" value="S-adenosyl-L-methionine-dependent methyltransferases"/>
    <property type="match status" value="1"/>
</dbReference>
<dbReference type="PANTHER" id="PTHR11265">
    <property type="entry name" value="S-ADENOSYL-METHYLTRANSFERASE MRAW"/>
    <property type="match status" value="1"/>
</dbReference>
<dbReference type="InterPro" id="IPR023397">
    <property type="entry name" value="SAM-dep_MeTrfase_MraW_recog"/>
</dbReference>
<keyword evidence="8" id="KW-1185">Reference proteome</keyword>
<comment type="caution">
    <text evidence="6">Lacks conserved residue(s) required for the propagation of feature annotation.</text>
</comment>
<dbReference type="PIRSF" id="PIRSF004486">
    <property type="entry name" value="MraW"/>
    <property type="match status" value="1"/>
</dbReference>
<accession>A0AA96K2F3</accession>
<gene>
    <name evidence="6 7" type="primary">rsmH</name>
    <name evidence="7" type="ORF">PQG83_17640</name>
</gene>
<dbReference type="GO" id="GO:0070475">
    <property type="term" value="P:rRNA base methylation"/>
    <property type="evidence" value="ECO:0007669"/>
    <property type="project" value="UniProtKB-UniRule"/>
</dbReference>
<dbReference type="Gene3D" id="1.10.150.170">
    <property type="entry name" value="Putative methyltransferase TM0872, insert domain"/>
    <property type="match status" value="1"/>
</dbReference>
<dbReference type="PANTHER" id="PTHR11265:SF0">
    <property type="entry name" value="12S RRNA N4-METHYLCYTIDINE METHYLTRANSFERASE"/>
    <property type="match status" value="1"/>
</dbReference>
<evidence type="ECO:0000256" key="3">
    <source>
        <dbReference type="ARBA" id="ARBA00022603"/>
    </source>
</evidence>
<evidence type="ECO:0000313" key="8">
    <source>
        <dbReference type="Proteomes" id="UP001302494"/>
    </source>
</evidence>
<evidence type="ECO:0000256" key="1">
    <source>
        <dbReference type="ARBA" id="ARBA00010396"/>
    </source>
</evidence>
<proteinExistence type="inferred from homology"/>
<dbReference type="EC" id="2.1.1.199" evidence="6"/>
<comment type="catalytic activity">
    <reaction evidence="6">
        <text>cytidine(1402) in 16S rRNA + S-adenosyl-L-methionine = N(4)-methylcytidine(1402) in 16S rRNA + S-adenosyl-L-homocysteine + H(+)</text>
        <dbReference type="Rhea" id="RHEA:42928"/>
        <dbReference type="Rhea" id="RHEA-COMP:10286"/>
        <dbReference type="Rhea" id="RHEA-COMP:10287"/>
        <dbReference type="ChEBI" id="CHEBI:15378"/>
        <dbReference type="ChEBI" id="CHEBI:57856"/>
        <dbReference type="ChEBI" id="CHEBI:59789"/>
        <dbReference type="ChEBI" id="CHEBI:74506"/>
        <dbReference type="ChEBI" id="CHEBI:82748"/>
        <dbReference type="EC" id="2.1.1.199"/>
    </reaction>
</comment>
<keyword evidence="5 6" id="KW-0949">S-adenosyl-L-methionine</keyword>
<keyword evidence="6" id="KW-0963">Cytoplasm</keyword>
<keyword evidence="4 6" id="KW-0808">Transferase</keyword>
<dbReference type="EMBL" id="CP116968">
    <property type="protein sequence ID" value="WNM61559.1"/>
    <property type="molecule type" value="Genomic_DNA"/>
</dbReference>
<dbReference type="Gene3D" id="3.40.50.150">
    <property type="entry name" value="Vaccinia Virus protein VP39"/>
    <property type="match status" value="1"/>
</dbReference>
<comment type="subcellular location">
    <subcellularLocation>
        <location evidence="6">Cytoplasm</location>
    </subcellularLocation>
</comment>
<feature type="binding site" evidence="6">
    <location>
        <position position="53"/>
    </location>
    <ligand>
        <name>S-adenosyl-L-methionine</name>
        <dbReference type="ChEBI" id="CHEBI:59789"/>
    </ligand>
</feature>
<dbReference type="Pfam" id="PF01795">
    <property type="entry name" value="Methyltransf_5"/>
    <property type="match status" value="1"/>
</dbReference>
<feature type="binding site" evidence="6">
    <location>
        <position position="108"/>
    </location>
    <ligand>
        <name>S-adenosyl-L-methionine</name>
        <dbReference type="ChEBI" id="CHEBI:59789"/>
    </ligand>
</feature>
<keyword evidence="3 6" id="KW-0489">Methyltransferase</keyword>
<dbReference type="SUPFAM" id="SSF81799">
    <property type="entry name" value="Putative methyltransferase TM0872, insert domain"/>
    <property type="match status" value="1"/>
</dbReference>
<dbReference type="NCBIfam" id="TIGR00006">
    <property type="entry name" value="16S rRNA (cytosine(1402)-N(4))-methyltransferase RsmH"/>
    <property type="match status" value="1"/>
</dbReference>
<reference evidence="7 8" key="1">
    <citation type="submission" date="2023-01" db="EMBL/GenBank/DDBJ databases">
        <title>Cultivation and genomic characterization of new, ubiquitous marine nitrite-oxidizing bacteria from the Nitrospirales.</title>
        <authorList>
            <person name="Mueller A.J."/>
            <person name="Daebeler A."/>
            <person name="Herbold C.W."/>
            <person name="Kirkegaard R.H."/>
            <person name="Daims H."/>
        </authorList>
    </citation>
    <scope>NUCLEOTIDE SEQUENCE [LARGE SCALE GENOMIC DNA]</scope>
    <source>
        <strain evidence="7 8">DK</strain>
    </source>
</reference>
<dbReference type="HAMAP" id="MF_01007">
    <property type="entry name" value="16SrRNA_methyltr_H"/>
    <property type="match status" value="1"/>
</dbReference>
<dbReference type="InterPro" id="IPR002903">
    <property type="entry name" value="RsmH"/>
</dbReference>
<evidence type="ECO:0000256" key="6">
    <source>
        <dbReference type="HAMAP-Rule" id="MF_01007"/>
    </source>
</evidence>